<evidence type="ECO:0000256" key="1">
    <source>
        <dbReference type="SAM" id="Phobius"/>
    </source>
</evidence>
<proteinExistence type="predicted"/>
<organism evidence="2 3">
    <name type="scientific">Pseudomonas monteilii</name>
    <dbReference type="NCBI Taxonomy" id="76759"/>
    <lineage>
        <taxon>Bacteria</taxon>
        <taxon>Pseudomonadati</taxon>
        <taxon>Pseudomonadota</taxon>
        <taxon>Gammaproteobacteria</taxon>
        <taxon>Pseudomonadales</taxon>
        <taxon>Pseudomonadaceae</taxon>
        <taxon>Pseudomonas</taxon>
    </lineage>
</organism>
<dbReference type="Proteomes" id="UP000440965">
    <property type="component" value="Unassembled WGS sequence"/>
</dbReference>
<evidence type="ECO:0000313" key="3">
    <source>
        <dbReference type="Proteomes" id="UP000440965"/>
    </source>
</evidence>
<gene>
    <name evidence="2" type="ORF">F9Z43_17110</name>
</gene>
<keyword evidence="1" id="KW-0472">Membrane</keyword>
<accession>A0A7X3F4F3</accession>
<dbReference type="RefSeq" id="WP_156867653.1">
    <property type="nucleotide sequence ID" value="NZ_WEIK01000015.1"/>
</dbReference>
<comment type="caution">
    <text evidence="2">The sequence shown here is derived from an EMBL/GenBank/DDBJ whole genome shotgun (WGS) entry which is preliminary data.</text>
</comment>
<keyword evidence="1" id="KW-1133">Transmembrane helix</keyword>
<dbReference type="EMBL" id="WEIK01000015">
    <property type="protein sequence ID" value="MVF51000.1"/>
    <property type="molecule type" value="Genomic_DNA"/>
</dbReference>
<dbReference type="AlphaFoldDB" id="A0A7X3F4F3"/>
<evidence type="ECO:0000313" key="2">
    <source>
        <dbReference type="EMBL" id="MVF51000.1"/>
    </source>
</evidence>
<protein>
    <submittedName>
        <fullName evidence="2">Uncharacterized protein</fullName>
    </submittedName>
</protein>
<sequence>MSGKDLEGTEKINSSTLALIVLVLAIFAVLAYIYKVGGSSEDDKPLSGSDAYSCLNGNGLNKMSDDEFENKCMDKTFSVVAYPKECTFDNDCELSLLNPKLAGFDGDTLFEADLVKKISFMDEKLEVKGVISGRGFMGQVEVEITYQHVVPLSAKEKAAIEETKKPTVDPVAEAQKRWLEDRAAENAKMREYADKNSKELTAKSNRVQVDPNSVNGMAEYRYYLKSGNIVSCLRGFEADVFIYECKNFN</sequence>
<reference evidence="2 3" key="1">
    <citation type="submission" date="2019-10" db="EMBL/GenBank/DDBJ databases">
        <title>XDR Pseudomonas monteilii producing IMP-16 from LCR.</title>
        <authorList>
            <person name="Ballaben A."/>
            <person name="Doi Y."/>
        </authorList>
    </citation>
    <scope>NUCLEOTIDE SEQUENCE [LARGE SCALE GENOMIC DNA]</scope>
    <source>
        <strain evidence="2 3">597/14</strain>
    </source>
</reference>
<feature type="transmembrane region" description="Helical" evidence="1">
    <location>
        <begin position="12"/>
        <end position="34"/>
    </location>
</feature>
<keyword evidence="1" id="KW-0812">Transmembrane</keyword>
<name>A0A7X3F4F3_9PSED</name>